<dbReference type="Pfam" id="PF00478">
    <property type="entry name" value="IMPDH"/>
    <property type="match status" value="1"/>
</dbReference>
<dbReference type="EMBL" id="CP060696">
    <property type="protein sequence ID" value="QNO18080.1"/>
    <property type="molecule type" value="Genomic_DNA"/>
</dbReference>
<evidence type="ECO:0000256" key="2">
    <source>
        <dbReference type="ARBA" id="ARBA00005502"/>
    </source>
</evidence>
<dbReference type="Gene3D" id="3.20.20.70">
    <property type="entry name" value="Aldolase class I"/>
    <property type="match status" value="1"/>
</dbReference>
<dbReference type="InterPro" id="IPR005990">
    <property type="entry name" value="IMP_DH"/>
</dbReference>
<keyword evidence="6 12" id="KW-0630">Potassium</keyword>
<comment type="catalytic activity">
    <reaction evidence="10">
        <text>IMP + NAD(+) + H2O = XMP + NADH + H(+)</text>
        <dbReference type="Rhea" id="RHEA:11708"/>
        <dbReference type="ChEBI" id="CHEBI:15377"/>
        <dbReference type="ChEBI" id="CHEBI:15378"/>
        <dbReference type="ChEBI" id="CHEBI:57464"/>
        <dbReference type="ChEBI" id="CHEBI:57540"/>
        <dbReference type="ChEBI" id="CHEBI:57945"/>
        <dbReference type="ChEBI" id="CHEBI:58053"/>
        <dbReference type="EC" id="1.1.1.205"/>
    </reaction>
</comment>
<evidence type="ECO:0000256" key="1">
    <source>
        <dbReference type="ARBA" id="ARBA00001958"/>
    </source>
</evidence>
<dbReference type="InterPro" id="IPR046342">
    <property type="entry name" value="CBS_dom_sf"/>
</dbReference>
<evidence type="ECO:0000256" key="13">
    <source>
        <dbReference type="PROSITE-ProRule" id="PRU00703"/>
    </source>
</evidence>
<dbReference type="GO" id="GO:0006183">
    <property type="term" value="P:GTP biosynthetic process"/>
    <property type="evidence" value="ECO:0007669"/>
    <property type="project" value="TreeGrafter"/>
</dbReference>
<dbReference type="EC" id="1.1.1.205" evidence="15"/>
<accession>A0A7G9WHB8</accession>
<evidence type="ECO:0000256" key="6">
    <source>
        <dbReference type="ARBA" id="ARBA00022958"/>
    </source>
</evidence>
<evidence type="ECO:0000313" key="16">
    <source>
        <dbReference type="Proteomes" id="UP000516046"/>
    </source>
</evidence>
<evidence type="ECO:0000256" key="5">
    <source>
        <dbReference type="ARBA" id="ARBA00022755"/>
    </source>
</evidence>
<evidence type="ECO:0000256" key="4">
    <source>
        <dbReference type="ARBA" id="ARBA00022749"/>
    </source>
</evidence>
<dbReference type="PROSITE" id="PS51371">
    <property type="entry name" value="CBS"/>
    <property type="match status" value="2"/>
</dbReference>
<dbReference type="SUPFAM" id="SSF51412">
    <property type="entry name" value="Inosine monophosphate dehydrogenase (IMPDH)"/>
    <property type="match status" value="1"/>
</dbReference>
<dbReference type="GO" id="GO:0003938">
    <property type="term" value="F:IMP dehydrogenase activity"/>
    <property type="evidence" value="ECO:0007669"/>
    <property type="project" value="UniProtKB-EC"/>
</dbReference>
<keyword evidence="7 15" id="KW-0560">Oxidoreductase</keyword>
<dbReference type="InterPro" id="IPR015875">
    <property type="entry name" value="IMP_DH/GMP_Rdtase_CS"/>
</dbReference>
<dbReference type="AlphaFoldDB" id="A0A7G9WHB8"/>
<feature type="binding site" description="in other chain" evidence="12">
    <location>
        <position position="316"/>
    </location>
    <ligand>
        <name>K(+)</name>
        <dbReference type="ChEBI" id="CHEBI:29103"/>
        <note>ligand shared between two tetrameric partners</note>
    </ligand>
</feature>
<dbReference type="SMART" id="SM01240">
    <property type="entry name" value="IMPDH"/>
    <property type="match status" value="1"/>
</dbReference>
<dbReference type="SUPFAM" id="SSF54631">
    <property type="entry name" value="CBS-domain pair"/>
    <property type="match status" value="1"/>
</dbReference>
<keyword evidence="4" id="KW-0332">GMP biosynthesis</keyword>
<dbReference type="InterPro" id="IPR013785">
    <property type="entry name" value="Aldolase_TIM"/>
</dbReference>
<protein>
    <submittedName>
        <fullName evidence="15">IMP dehydrogenase</fullName>
        <ecNumber evidence="15">1.1.1.205</ecNumber>
    </submittedName>
</protein>
<organism evidence="15 16">
    <name type="scientific">Caproicibacterium amylolyticum</name>
    <dbReference type="NCBI Taxonomy" id="2766537"/>
    <lineage>
        <taxon>Bacteria</taxon>
        <taxon>Bacillati</taxon>
        <taxon>Bacillota</taxon>
        <taxon>Clostridia</taxon>
        <taxon>Eubacteriales</taxon>
        <taxon>Oscillospiraceae</taxon>
        <taxon>Caproicibacterium</taxon>
    </lineage>
</organism>
<dbReference type="SMART" id="SM00116">
    <property type="entry name" value="CBS"/>
    <property type="match status" value="2"/>
</dbReference>
<feature type="binding site" description="in other chain" evidence="12">
    <location>
        <position position="319"/>
    </location>
    <ligand>
        <name>K(+)</name>
        <dbReference type="ChEBI" id="CHEBI:29103"/>
        <note>ligand shared between two tetrameric partners</note>
    </ligand>
</feature>
<keyword evidence="5" id="KW-0658">Purine biosynthesis</keyword>
<dbReference type="GO" id="GO:0006177">
    <property type="term" value="P:GMP biosynthetic process"/>
    <property type="evidence" value="ECO:0007669"/>
    <property type="project" value="UniProtKB-KW"/>
</dbReference>
<evidence type="ECO:0000313" key="15">
    <source>
        <dbReference type="EMBL" id="QNO18080.1"/>
    </source>
</evidence>
<evidence type="ECO:0000256" key="3">
    <source>
        <dbReference type="ARBA" id="ARBA00022723"/>
    </source>
</evidence>
<comment type="cofactor">
    <cofactor evidence="1">
        <name>K(+)</name>
        <dbReference type="ChEBI" id="CHEBI:29103"/>
    </cofactor>
</comment>
<reference evidence="15 16" key="1">
    <citation type="submission" date="2020-08" db="EMBL/GenBank/DDBJ databases">
        <authorList>
            <person name="Ren C."/>
            <person name="Gu Y."/>
            <person name="Xu Y."/>
        </authorList>
    </citation>
    <scope>NUCLEOTIDE SEQUENCE [LARGE SCALE GENOMIC DNA]</scope>
    <source>
        <strain evidence="15 16">LBM18003</strain>
    </source>
</reference>
<dbReference type="NCBIfam" id="NF005493">
    <property type="entry name" value="PRK07107.1"/>
    <property type="match status" value="1"/>
</dbReference>
<name>A0A7G9WHB8_9FIRM</name>
<feature type="binding site" evidence="11">
    <location>
        <begin position="312"/>
        <end position="314"/>
    </location>
    <ligand>
        <name>NAD(+)</name>
        <dbReference type="ChEBI" id="CHEBI:57540"/>
    </ligand>
</feature>
<dbReference type="GO" id="GO:0046872">
    <property type="term" value="F:metal ion binding"/>
    <property type="evidence" value="ECO:0007669"/>
    <property type="project" value="UniProtKB-KW"/>
</dbReference>
<dbReference type="PROSITE" id="PS00487">
    <property type="entry name" value="IMP_DH_GMP_RED"/>
    <property type="match status" value="1"/>
</dbReference>
<dbReference type="CDD" id="cd04601">
    <property type="entry name" value="CBS_pair_IMPDH"/>
    <property type="match status" value="1"/>
</dbReference>
<feature type="domain" description="CBS" evidence="14">
    <location>
        <begin position="167"/>
        <end position="225"/>
    </location>
</feature>
<dbReference type="CDD" id="cd00381">
    <property type="entry name" value="IMPDH"/>
    <property type="match status" value="1"/>
</dbReference>
<feature type="binding site" evidence="11">
    <location>
        <begin position="261"/>
        <end position="263"/>
    </location>
    <ligand>
        <name>NAD(+)</name>
        <dbReference type="ChEBI" id="CHEBI:57540"/>
    </ligand>
</feature>
<evidence type="ECO:0000256" key="8">
    <source>
        <dbReference type="ARBA" id="ARBA00023027"/>
    </source>
</evidence>
<keyword evidence="16" id="KW-1185">Reference proteome</keyword>
<evidence type="ECO:0000256" key="12">
    <source>
        <dbReference type="PIRSR" id="PIRSR000130-4"/>
    </source>
</evidence>
<comment type="similarity">
    <text evidence="2">Belongs to the IMPDH/GMPR family.</text>
</comment>
<dbReference type="Proteomes" id="UP000516046">
    <property type="component" value="Chromosome"/>
</dbReference>
<evidence type="ECO:0000256" key="10">
    <source>
        <dbReference type="ARBA" id="ARBA00048028"/>
    </source>
</evidence>
<dbReference type="PANTHER" id="PTHR11911:SF111">
    <property type="entry name" value="INOSINE-5'-MONOPHOSPHATE DEHYDROGENASE"/>
    <property type="match status" value="1"/>
</dbReference>
<evidence type="ECO:0000256" key="11">
    <source>
        <dbReference type="PIRSR" id="PIRSR000130-3"/>
    </source>
</evidence>
<evidence type="ECO:0000256" key="7">
    <source>
        <dbReference type="ARBA" id="ARBA00023002"/>
    </source>
</evidence>
<dbReference type="FunFam" id="3.20.20.70:FF:000424">
    <property type="entry name" value="Inosine-5'-monophosphate dehydrogenase 2"/>
    <property type="match status" value="1"/>
</dbReference>
<dbReference type="RefSeq" id="WP_212507145.1">
    <property type="nucleotide sequence ID" value="NZ_CP060696.1"/>
</dbReference>
<evidence type="ECO:0000256" key="9">
    <source>
        <dbReference type="ARBA" id="ARBA00023122"/>
    </source>
</evidence>
<dbReference type="InterPro" id="IPR000644">
    <property type="entry name" value="CBS_dom"/>
</dbReference>
<sequence>MAFYYDEPCHTFNEYLLVPGYSSAECIPDNVSLKTPITKFKKGEEPAITLNIPMTSAVMQSVSNDTLAVALAKEGGVSFIYGSQTIEQEAAMIAKVKAYKAGFVTSDSNIKPDQTLADILKLKEETGHSTVAVTDDGTGIGKLLGVVTSRDYRVSRMAVETPVYSFMTPIEKVISAPKGATLSECNDIIWANKLNSLPVVDNDGKLCYFVFRKDYSEHKENTSELLDAQKRYMVGAGVNTRDYAERIPALLEAGADIFCIDSSEGYTEWQRRTIAWVRGKYGDKVKIGAGNVIDGDGFRFLAEAGADFVKIGIGGGSICITRETKGIGRGQATAVIEVAKARDEYYKETGIYVPICSDGGIVYDHHLTLALAMGADFVMLGRYFSRFDESPTNKVTINGQYMKEYWGEGSNRARNWQRYDMGGAKKLSFEEGVDSYVPYAGALKDNVSTTLSKVRSTMCNCGALTIPELQKKAKLTLVSSTSIVEGGAHDVVLKDSSNQVK</sequence>
<gene>
    <name evidence="15" type="ORF">H6X83_14430</name>
</gene>
<feature type="domain" description="CBS" evidence="14">
    <location>
        <begin position="103"/>
        <end position="163"/>
    </location>
</feature>
<dbReference type="KEGG" id="caml:H6X83_14430"/>
<dbReference type="InterPro" id="IPR001093">
    <property type="entry name" value="IMP_DH_GMPRt"/>
</dbReference>
<proteinExistence type="inferred from homology"/>
<evidence type="ECO:0000259" key="14">
    <source>
        <dbReference type="PROSITE" id="PS51371"/>
    </source>
</evidence>
<keyword evidence="9 13" id="KW-0129">CBS domain</keyword>
<dbReference type="PANTHER" id="PTHR11911">
    <property type="entry name" value="INOSINE-5-MONOPHOSPHATE DEHYDROGENASE RELATED"/>
    <property type="match status" value="1"/>
</dbReference>
<dbReference type="PIRSF" id="PIRSF000130">
    <property type="entry name" value="IMPDH"/>
    <property type="match status" value="1"/>
</dbReference>
<keyword evidence="3" id="KW-0479">Metal-binding</keyword>
<feature type="binding site" description="in other chain" evidence="12">
    <location>
        <position position="314"/>
    </location>
    <ligand>
        <name>K(+)</name>
        <dbReference type="ChEBI" id="CHEBI:29103"/>
        <note>ligand shared between two tetrameric partners</note>
    </ligand>
</feature>
<keyword evidence="8 11" id="KW-0520">NAD</keyword>
<dbReference type="Pfam" id="PF00571">
    <property type="entry name" value="CBS"/>
    <property type="match status" value="2"/>
</dbReference>